<feature type="signal peptide" evidence="7">
    <location>
        <begin position="1"/>
        <end position="29"/>
    </location>
</feature>
<evidence type="ECO:0000256" key="5">
    <source>
        <dbReference type="ARBA" id="ARBA00023139"/>
    </source>
</evidence>
<evidence type="ECO:0000313" key="9">
    <source>
        <dbReference type="Proteomes" id="UP000285112"/>
    </source>
</evidence>
<keyword evidence="2" id="KW-1003">Cell membrane</keyword>
<dbReference type="Pfam" id="PF16708">
    <property type="entry name" value="LppA"/>
    <property type="match status" value="1"/>
</dbReference>
<accession>A0A419HKU6</accession>
<dbReference type="EMBL" id="QZFV01000144">
    <property type="protein sequence ID" value="RJQ76606.1"/>
    <property type="molecule type" value="Genomic_DNA"/>
</dbReference>
<name>A0A419HKU6_9PSEU</name>
<keyword evidence="4" id="KW-0472">Membrane</keyword>
<comment type="caution">
    <text evidence="8">The sequence shown here is derived from an EMBL/GenBank/DDBJ whole genome shotgun (WGS) entry which is preliminary data.</text>
</comment>
<evidence type="ECO:0000256" key="6">
    <source>
        <dbReference type="ARBA" id="ARBA00023288"/>
    </source>
</evidence>
<evidence type="ECO:0000256" key="2">
    <source>
        <dbReference type="ARBA" id="ARBA00022475"/>
    </source>
</evidence>
<evidence type="ECO:0000256" key="7">
    <source>
        <dbReference type="SAM" id="SignalP"/>
    </source>
</evidence>
<evidence type="ECO:0000313" key="8">
    <source>
        <dbReference type="EMBL" id="RJQ76606.1"/>
    </source>
</evidence>
<evidence type="ECO:0000256" key="3">
    <source>
        <dbReference type="ARBA" id="ARBA00022729"/>
    </source>
</evidence>
<comment type="subcellular location">
    <subcellularLocation>
        <location evidence="1">Cell membrane</location>
        <topology evidence="1">Lipid-anchor</topology>
    </subcellularLocation>
</comment>
<keyword evidence="3 7" id="KW-0732">Signal</keyword>
<dbReference type="PROSITE" id="PS51257">
    <property type="entry name" value="PROKAR_LIPOPROTEIN"/>
    <property type="match status" value="1"/>
</dbReference>
<sequence>MIKKANRQSMKRTLTLIAVAVCMTLAVSACGPDVPPETTVSQKEQQFNELMKRPDIDQVVAQYEDMYAKIRAKVAEIVPVLKWTLVNPMTSASCGNEFSAVNASLRKDDAEVKSLANWLAEGKVPDAQWGTVQAAVDTILRSYGFDSGPIVVKNQSADHYVTFRSPAGSEVTFGSAVNTGLTVRTGCHLTAEAKTRGTPAPVPTY</sequence>
<proteinExistence type="predicted"/>
<keyword evidence="9" id="KW-1185">Reference proteome</keyword>
<organism evidence="8 9">
    <name type="scientific">Amycolatopsis panacis</name>
    <dbReference type="NCBI Taxonomy" id="2340917"/>
    <lineage>
        <taxon>Bacteria</taxon>
        <taxon>Bacillati</taxon>
        <taxon>Actinomycetota</taxon>
        <taxon>Actinomycetes</taxon>
        <taxon>Pseudonocardiales</taxon>
        <taxon>Pseudonocardiaceae</taxon>
        <taxon>Amycolatopsis</taxon>
    </lineage>
</organism>
<gene>
    <name evidence="8" type="ORF">D5S19_30240</name>
</gene>
<dbReference type="GO" id="GO:0005886">
    <property type="term" value="C:plasma membrane"/>
    <property type="evidence" value="ECO:0007669"/>
    <property type="project" value="UniProtKB-SubCell"/>
</dbReference>
<dbReference type="AlphaFoldDB" id="A0A419HKU6"/>
<dbReference type="InterPro" id="IPR032018">
    <property type="entry name" value="LppA/LppB/LprP"/>
</dbReference>
<keyword evidence="6" id="KW-0449">Lipoprotein</keyword>
<evidence type="ECO:0000256" key="1">
    <source>
        <dbReference type="ARBA" id="ARBA00004193"/>
    </source>
</evidence>
<evidence type="ECO:0000256" key="4">
    <source>
        <dbReference type="ARBA" id="ARBA00023136"/>
    </source>
</evidence>
<feature type="chain" id="PRO_5019062996" description="LppA-like lipoprotein" evidence="7">
    <location>
        <begin position="30"/>
        <end position="205"/>
    </location>
</feature>
<evidence type="ECO:0008006" key="10">
    <source>
        <dbReference type="Google" id="ProtNLM"/>
    </source>
</evidence>
<keyword evidence="5" id="KW-0564">Palmitate</keyword>
<dbReference type="Gene3D" id="3.30.2030.20">
    <property type="match status" value="1"/>
</dbReference>
<protein>
    <recommendedName>
        <fullName evidence="10">LppA-like lipoprotein</fullName>
    </recommendedName>
</protein>
<reference evidence="8 9" key="1">
    <citation type="submission" date="2018-09" db="EMBL/GenBank/DDBJ databases">
        <title>YIM PH 21725 draft genome.</title>
        <authorList>
            <person name="Miao C."/>
        </authorList>
    </citation>
    <scope>NUCLEOTIDE SEQUENCE [LARGE SCALE GENOMIC DNA]</scope>
    <source>
        <strain evidence="9">YIM PH21725</strain>
    </source>
</reference>
<dbReference type="Proteomes" id="UP000285112">
    <property type="component" value="Unassembled WGS sequence"/>
</dbReference>